<dbReference type="EMBL" id="JAVDPW010000015">
    <property type="protein sequence ID" value="MDR6293941.1"/>
    <property type="molecule type" value="Genomic_DNA"/>
</dbReference>
<dbReference type="PROSITE" id="PS51208">
    <property type="entry name" value="AUTOTRANSPORTER"/>
    <property type="match status" value="1"/>
</dbReference>
<dbReference type="Proteomes" id="UP001262410">
    <property type="component" value="Unassembled WGS sequence"/>
</dbReference>
<keyword evidence="4" id="KW-1185">Reference proteome</keyword>
<dbReference type="RefSeq" id="WP_309801337.1">
    <property type="nucleotide sequence ID" value="NZ_JAVDPW010000015.1"/>
</dbReference>
<evidence type="ECO:0000256" key="1">
    <source>
        <dbReference type="SAM" id="MobiDB-lite"/>
    </source>
</evidence>
<feature type="compositionally biased region" description="Gly residues" evidence="1">
    <location>
        <begin position="226"/>
        <end position="235"/>
    </location>
</feature>
<proteinExistence type="predicted"/>
<feature type="domain" description="Autotransporter" evidence="2">
    <location>
        <begin position="1757"/>
        <end position="2036"/>
    </location>
</feature>
<evidence type="ECO:0000313" key="3">
    <source>
        <dbReference type="EMBL" id="MDR6293941.1"/>
    </source>
</evidence>
<name>A0ABU1JZ82_9PROT</name>
<protein>
    <recommendedName>
        <fullName evidence="2">Autotransporter domain-containing protein</fullName>
    </recommendedName>
</protein>
<feature type="region of interest" description="Disordered" evidence="1">
    <location>
        <begin position="222"/>
        <end position="255"/>
    </location>
</feature>
<evidence type="ECO:0000313" key="4">
    <source>
        <dbReference type="Proteomes" id="UP001262410"/>
    </source>
</evidence>
<dbReference type="SUPFAM" id="SSF103515">
    <property type="entry name" value="Autotransporter"/>
    <property type="match status" value="1"/>
</dbReference>
<comment type="caution">
    <text evidence="3">The sequence shown here is derived from an EMBL/GenBank/DDBJ whole genome shotgun (WGS) entry which is preliminary data.</text>
</comment>
<gene>
    <name evidence="3" type="ORF">E9232_006495</name>
</gene>
<dbReference type="InterPro" id="IPR005546">
    <property type="entry name" value="Autotransporte_beta"/>
</dbReference>
<evidence type="ECO:0000259" key="2">
    <source>
        <dbReference type="PROSITE" id="PS51208"/>
    </source>
</evidence>
<accession>A0ABU1JZ82</accession>
<feature type="region of interest" description="Disordered" evidence="1">
    <location>
        <begin position="26"/>
        <end position="47"/>
    </location>
</feature>
<dbReference type="InterPro" id="IPR036709">
    <property type="entry name" value="Autotransporte_beta_dom_sf"/>
</dbReference>
<organism evidence="3 4">
    <name type="scientific">Inquilinus ginsengisoli</name>
    <dbReference type="NCBI Taxonomy" id="363840"/>
    <lineage>
        <taxon>Bacteria</taxon>
        <taxon>Pseudomonadati</taxon>
        <taxon>Pseudomonadota</taxon>
        <taxon>Alphaproteobacteria</taxon>
        <taxon>Rhodospirillales</taxon>
        <taxon>Rhodospirillaceae</taxon>
        <taxon>Inquilinus</taxon>
    </lineage>
</organism>
<sequence length="2036" mass="189708">MGIRRDVIGLALGGIAFAQIPTAARAQCNSSSNPPPPPAVTANHSNQSFGAKNPYVVTSPGAAGCIGPDGGYGESGVDGSPGQAGGQISGTNTGLTIVGGAMSVGTVSTVGANIASIGGAGGAGGQGGYTTSIDLQGGNGGAGGAGGNITVGFDGTFVPDPATGLATYGLSASSAGAAGGTGGASSYSGIYAKQGGNGGAGGAGGSVALTASGSVQADAVGVSAQSGGGSGGNGGNSSTTDKLDTTQGGDGGNGGRAGAVSLNWLGGTVTSAQFGLLAIAEGGAGGSGGDAAYAFDTTGGDAGAGGNGGTASLVLTGGGVAVTLAPPRTTGAGLYVSAIGGDGGNGGTVESGIGEGGGSGGNGGNGGNASATILGPVTYSSQGGGQGVLVQSNGGAGGAGAGAGGIVGQAGGGGFAGAGGGATLILGNAASLGSVRTSGAFAHGALVQSVGGAGGNGGEASFNAQGGAGAAGGNGGAVTVQSPNGSVIAIGDNAIAMVAQSVGGGGGVGGDTNDIDIGITQVAIGGNGGLGGNGGTVSMTMTGGVFASTSPLGGAGILAQSIGGSGGAGGSAASKGTGFFSMAIGGDAGGGGTGGLVSVTNKSLITSRGDHAAGIQAQSIGGGGGKGGAAFTFAAGLLPTAAVSVGGRGGSGGPAGNVFVSNSGQVTTYGADATGILIQSIGGGGGSGGAAAARAVDLSPSKYVPAISVSVATGGQGGAGNTGGKVGLDNAGLITTAGDGAIGVMAQSVGGGGGTGGDSTAASYSGGSQAGVAISVAVAVGGSGGTGGTGGAVTVTNEGLVTTLGQDAYGVFAQSVGGGGGSGGAGDASSAASQAKFSFAASIGVGGTGGTGGHADIVDVTSTGAVATVGDGADGVFAQSVGGGGGAGGGGVATAGGGTLSVAVGVGGRGGAGGNGNTATVANGGSIVTRGTDAIALSVQSIGGGGGKGGKGGATAGGAAVLSNAKALFDILSGGLNFGQTVTSLGDGILRIGHIGEEIRATYDELNGIFSQPQAGDAQKGTAVKMNVAVSVGGSGGAAGDGGAANATNTGLIATYGAQSDGIYAQSVGGGGGSGGAATSTSGAADDTPIQTAIGVGGKGGGGGDGGVVTVANQAGAKILTQGVAAFGIMAHSVGGGGGEGSLAGTVSGSLKSLSVGVGGNGGTGGNGAAVDVTSDGAITTTGKHGIAIFAQSVGGGGGLVRTMTTDETFDPSKIVDNPQGRIGDVHGLTLTFGGQNGVAGNGGDVSVTMGGPITTSGLDAHGILAQSIGGGGGMAVGGQVILPGGPISAGGATGNGGQVEVELTPGTAILTAGNGAYGIIAQSIGGGGGFAGDPSVVHDYETNTAAAVTSNIGDAGTVSVTAESARIQTTGNYAPAIFAQSIGGGGGLVNYNIAGGPGDKIQARGSAGGGGSGGGVEVNLIGSMVSASGAGSPGIFAQNDGDGTSSVNILISIDANSSVHGGQDDAAFPGNQGRGLRDVAGVRLMGGTGNTINNKGIISSLNGIAILTDTPKGNTQVTNTGTISGDILFNSGVGNVVDNRSGGVIEAFTAINLSGGQLRNAGSLLVGGAGAIGRTTVTGDLVQSVTGRLVVETNHGAGTADLLDVQGTARLGGLVEVHPLSLANRAVTVLSATGGLAVDPGFAVSRTHLYRFDAQQSGNSLQVQPVAEFSAAAGSLGKNQRRVAAHLQQLWDSGAGFDEGFTALAGVGDGGSYGRALSSLSGQTVGAVAALRYSSSHGFVTNMLDECATFEGAGRTQDEAGCTWARAVGGVADQDSTRDALGYHTTTWTLQAGGQREIAPAWFLGGSIGYESSSLRGDGGSARVSGDSLLLGTTLRYQTGPWQASGALDFGYGWYDSRRSIEAGSFQGTADASPTLWHVGAHARLAYQAPIADWYVQPRVDLHLTYVHGNGYTETGAGPFDLAVASEGATAFAAVPAVEVGGRIPLGGAAVLRPFASAGLELSANGDWAATARFADQPGSGGFRATTPIPDVLGKFTLGAEVLNNTNWDFRLQYSAEVGDGYASHTGLGRLGYRF</sequence>
<reference evidence="3 4" key="1">
    <citation type="submission" date="2023-07" db="EMBL/GenBank/DDBJ databases">
        <title>Sorghum-associated microbial communities from plants grown in Nebraska, USA.</title>
        <authorList>
            <person name="Schachtman D."/>
        </authorList>
    </citation>
    <scope>NUCLEOTIDE SEQUENCE [LARGE SCALE GENOMIC DNA]</scope>
    <source>
        <strain evidence="3 4">584</strain>
    </source>
</reference>
<dbReference type="SMART" id="SM00869">
    <property type="entry name" value="Autotransporter"/>
    <property type="match status" value="1"/>
</dbReference>